<dbReference type="Proteomes" id="UP001172082">
    <property type="component" value="Unassembled WGS sequence"/>
</dbReference>
<dbReference type="SUPFAM" id="SSF47781">
    <property type="entry name" value="RuvA domain 2-like"/>
    <property type="match status" value="1"/>
</dbReference>
<dbReference type="Gene3D" id="1.10.8.10">
    <property type="entry name" value="DNA helicase RuvA subunit, C-terminal domain"/>
    <property type="match status" value="1"/>
</dbReference>
<keyword evidence="2 6" id="KW-0227">DNA damage</keyword>
<accession>A0ABT8KVU8</accession>
<dbReference type="InterPro" id="IPR012340">
    <property type="entry name" value="NA-bd_OB-fold"/>
</dbReference>
<comment type="subcellular location">
    <subcellularLocation>
        <location evidence="6">Cytoplasm</location>
    </subcellularLocation>
</comment>
<comment type="caution">
    <text evidence="6">Lacks conserved residue(s) required for the propagation of feature annotation.</text>
</comment>
<dbReference type="Gene3D" id="1.10.150.20">
    <property type="entry name" value="5' to 3' exonuclease, C-terminal subdomain"/>
    <property type="match status" value="1"/>
</dbReference>
<evidence type="ECO:0000313" key="8">
    <source>
        <dbReference type="EMBL" id="MDN5203580.1"/>
    </source>
</evidence>
<dbReference type="InterPro" id="IPR000085">
    <property type="entry name" value="RuvA"/>
</dbReference>
<dbReference type="InterPro" id="IPR036267">
    <property type="entry name" value="RuvA_C_sf"/>
</dbReference>
<dbReference type="SMART" id="SM00278">
    <property type="entry name" value="HhH1"/>
    <property type="match status" value="2"/>
</dbReference>
<keyword evidence="9" id="KW-1185">Reference proteome</keyword>
<dbReference type="EMBL" id="JAUJEA010000007">
    <property type="protein sequence ID" value="MDN5203580.1"/>
    <property type="molecule type" value="Genomic_DNA"/>
</dbReference>
<sequence>MIAYIEGPITFKDPTYVVVDVGGIGYEVKISLSTYSNLKDSSSTRLHTHLHIKEDAHTLYGFSDIKEKKLFLHLISISGVGPSTGLMILSSLSAQEIKQAIVYEDVNTIQKVKGVGAKTAQRIILELKDKMKKELGDENVNLAPKSHNTVREEALTALITLGINKAAAEKSVERILKNSSEQISLEELIKLALKSA</sequence>
<dbReference type="CDD" id="cd14332">
    <property type="entry name" value="UBA_RuvA_C"/>
    <property type="match status" value="1"/>
</dbReference>
<keyword evidence="8" id="KW-0378">Hydrolase</keyword>
<keyword evidence="5 6" id="KW-0234">DNA repair</keyword>
<evidence type="ECO:0000313" key="9">
    <source>
        <dbReference type="Proteomes" id="UP001172082"/>
    </source>
</evidence>
<proteinExistence type="inferred from homology"/>
<evidence type="ECO:0000256" key="3">
    <source>
        <dbReference type="ARBA" id="ARBA00023125"/>
    </source>
</evidence>
<dbReference type="InterPro" id="IPR013849">
    <property type="entry name" value="DNA_helicase_Holl-junc_RuvA_I"/>
</dbReference>
<dbReference type="GO" id="GO:0016787">
    <property type="term" value="F:hydrolase activity"/>
    <property type="evidence" value="ECO:0007669"/>
    <property type="project" value="UniProtKB-KW"/>
</dbReference>
<feature type="domain" description="Helix-hairpin-helix DNA-binding motif class 1" evidence="7">
    <location>
        <begin position="107"/>
        <end position="126"/>
    </location>
</feature>
<reference evidence="8" key="1">
    <citation type="submission" date="2023-06" db="EMBL/GenBank/DDBJ databases">
        <title>Genomic of Parafulvivirga corallium.</title>
        <authorList>
            <person name="Wang G."/>
        </authorList>
    </citation>
    <scope>NUCLEOTIDE SEQUENCE</scope>
    <source>
        <strain evidence="8">BMA10</strain>
    </source>
</reference>
<dbReference type="InterPro" id="IPR003583">
    <property type="entry name" value="Hlx-hairpin-Hlx_DNA-bd_motif"/>
</dbReference>
<evidence type="ECO:0000256" key="1">
    <source>
        <dbReference type="ARBA" id="ARBA00022490"/>
    </source>
</evidence>
<dbReference type="InterPro" id="IPR011114">
    <property type="entry name" value="RuvA_C"/>
</dbReference>
<dbReference type="SUPFAM" id="SSF46929">
    <property type="entry name" value="DNA helicase RuvA subunit, C-terminal domain"/>
    <property type="match status" value="1"/>
</dbReference>
<feature type="domain" description="Helix-hairpin-helix DNA-binding motif class 1" evidence="7">
    <location>
        <begin position="72"/>
        <end position="91"/>
    </location>
</feature>
<evidence type="ECO:0000256" key="2">
    <source>
        <dbReference type="ARBA" id="ARBA00022763"/>
    </source>
</evidence>
<gene>
    <name evidence="6 8" type="primary">ruvA</name>
    <name evidence="8" type="ORF">QQ008_19485</name>
</gene>
<dbReference type="SUPFAM" id="SSF50249">
    <property type="entry name" value="Nucleic acid-binding proteins"/>
    <property type="match status" value="1"/>
</dbReference>
<dbReference type="GO" id="GO:0003678">
    <property type="term" value="F:DNA helicase activity"/>
    <property type="evidence" value="ECO:0007669"/>
    <property type="project" value="UniProtKB-EC"/>
</dbReference>
<evidence type="ECO:0000256" key="6">
    <source>
        <dbReference type="HAMAP-Rule" id="MF_00031"/>
    </source>
</evidence>
<comment type="function">
    <text evidence="6">The RuvA-RuvB-RuvC complex processes Holliday junction (HJ) DNA during genetic recombination and DNA repair, while the RuvA-RuvB complex plays an important role in the rescue of blocked DNA replication forks via replication fork reversal (RFR). RuvA specifically binds to HJ cruciform DNA, conferring on it an open structure. The RuvB hexamer acts as an ATP-dependent pump, pulling dsDNA into and through the RuvAB complex. HJ branch migration allows RuvC to scan DNA until it finds its consensus sequence, where it cleaves and resolves the cruciform DNA.</text>
</comment>
<comment type="domain">
    <text evidence="6">Has three domains with a flexible linker between the domains II and III and assumes an 'L' shape. Domain III is highly mobile and contacts RuvB.</text>
</comment>
<dbReference type="Pfam" id="PF01330">
    <property type="entry name" value="RuvA_N"/>
    <property type="match status" value="1"/>
</dbReference>
<evidence type="ECO:0000256" key="4">
    <source>
        <dbReference type="ARBA" id="ARBA00023172"/>
    </source>
</evidence>
<evidence type="ECO:0000259" key="7">
    <source>
        <dbReference type="SMART" id="SM00278"/>
    </source>
</evidence>
<evidence type="ECO:0000256" key="5">
    <source>
        <dbReference type="ARBA" id="ARBA00023204"/>
    </source>
</evidence>
<dbReference type="RefSeq" id="WP_346753601.1">
    <property type="nucleotide sequence ID" value="NZ_JAUJEA010000007.1"/>
</dbReference>
<name>A0ABT8KVU8_9BACT</name>
<dbReference type="NCBIfam" id="TIGR00084">
    <property type="entry name" value="ruvA"/>
    <property type="match status" value="1"/>
</dbReference>
<comment type="caution">
    <text evidence="8">The sequence shown here is derived from an EMBL/GenBank/DDBJ whole genome shotgun (WGS) entry which is preliminary data.</text>
</comment>
<dbReference type="InterPro" id="IPR010994">
    <property type="entry name" value="RuvA_2-like"/>
</dbReference>
<protein>
    <recommendedName>
        <fullName evidence="6">Holliday junction branch migration complex subunit RuvA</fullName>
    </recommendedName>
</protein>
<organism evidence="8 9">
    <name type="scientific">Splendidivirga corallicola</name>
    <dbReference type="NCBI Taxonomy" id="3051826"/>
    <lineage>
        <taxon>Bacteria</taxon>
        <taxon>Pseudomonadati</taxon>
        <taxon>Bacteroidota</taxon>
        <taxon>Cytophagia</taxon>
        <taxon>Cytophagales</taxon>
        <taxon>Splendidivirgaceae</taxon>
        <taxon>Splendidivirga</taxon>
    </lineage>
</organism>
<keyword evidence="1 6" id="KW-0963">Cytoplasm</keyword>
<dbReference type="HAMAP" id="MF_00031">
    <property type="entry name" value="DNA_HJ_migration_RuvA"/>
    <property type="match status" value="1"/>
</dbReference>
<comment type="subunit">
    <text evidence="6">Homotetramer. Forms an RuvA(8)-RuvB(12)-Holliday junction (HJ) complex. HJ DNA is sandwiched between 2 RuvA tetramers; dsDNA enters through RuvA and exits via RuvB. An RuvB hexamer assembles on each DNA strand where it exits the tetramer. Each RuvB hexamer is contacted by two RuvA subunits (via domain III) on 2 adjacent RuvB subunits; this complex drives branch migration. In the full resolvosome a probable DNA-RuvA(4)-RuvB(12)-RuvC(2) complex forms which resolves the HJ.</text>
</comment>
<dbReference type="Gene3D" id="2.40.50.140">
    <property type="entry name" value="Nucleic acid-binding proteins"/>
    <property type="match status" value="1"/>
</dbReference>
<feature type="region of interest" description="Domain III" evidence="6">
    <location>
        <begin position="146"/>
        <end position="196"/>
    </location>
</feature>
<keyword evidence="4 6" id="KW-0233">DNA recombination</keyword>
<dbReference type="Pfam" id="PF07499">
    <property type="entry name" value="RuvA_C"/>
    <property type="match status" value="1"/>
</dbReference>
<comment type="similarity">
    <text evidence="6">Belongs to the RuvA family.</text>
</comment>
<dbReference type="Pfam" id="PF14520">
    <property type="entry name" value="HHH_5"/>
    <property type="match status" value="1"/>
</dbReference>
<keyword evidence="3 6" id="KW-0238">DNA-binding</keyword>